<reference evidence="8" key="1">
    <citation type="journal article" date="2021" name="Proc. Natl. Acad. Sci. U.S.A.">
        <title>A Catalog of Tens of Thousands of Viruses from Human Metagenomes Reveals Hidden Associations with Chronic Diseases.</title>
        <authorList>
            <person name="Tisza M.J."/>
            <person name="Buck C.B."/>
        </authorList>
    </citation>
    <scope>NUCLEOTIDE SEQUENCE</scope>
    <source>
        <strain evidence="8">CtfYP22</strain>
    </source>
</reference>
<proteinExistence type="predicted"/>
<evidence type="ECO:0000256" key="2">
    <source>
        <dbReference type="ARBA" id="ARBA00022670"/>
    </source>
</evidence>
<evidence type="ECO:0000256" key="1">
    <source>
        <dbReference type="ARBA" id="ARBA00022612"/>
    </source>
</evidence>
<evidence type="ECO:0000313" key="8">
    <source>
        <dbReference type="EMBL" id="DAD69771.1"/>
    </source>
</evidence>
<keyword evidence="4" id="KW-0118">Viral capsid assembly</keyword>
<keyword evidence="1" id="KW-1188">Viral release from host cell</keyword>
<name>A0A8S5LIY2_9CAUD</name>
<feature type="compositionally biased region" description="Basic and acidic residues" evidence="6">
    <location>
        <begin position="180"/>
        <end position="192"/>
    </location>
</feature>
<evidence type="ECO:0000256" key="5">
    <source>
        <dbReference type="ARBA" id="ARBA00023045"/>
    </source>
</evidence>
<feature type="domain" description="Prohead serine protease" evidence="7">
    <location>
        <begin position="24"/>
        <end position="182"/>
    </location>
</feature>
<protein>
    <submittedName>
        <fullName evidence="8">Prohead serine protease</fullName>
    </submittedName>
</protein>
<dbReference type="InterPro" id="IPR006433">
    <property type="entry name" value="Prohead_protease"/>
</dbReference>
<keyword evidence="3" id="KW-0378">Hydrolase</keyword>
<evidence type="ECO:0000256" key="3">
    <source>
        <dbReference type="ARBA" id="ARBA00022801"/>
    </source>
</evidence>
<accession>A0A8S5LIY2</accession>
<feature type="compositionally biased region" description="Acidic residues" evidence="6">
    <location>
        <begin position="195"/>
        <end position="214"/>
    </location>
</feature>
<evidence type="ECO:0000259" key="7">
    <source>
        <dbReference type="Pfam" id="PF04586"/>
    </source>
</evidence>
<evidence type="ECO:0000256" key="6">
    <source>
        <dbReference type="SAM" id="MobiDB-lite"/>
    </source>
</evidence>
<evidence type="ECO:0000256" key="4">
    <source>
        <dbReference type="ARBA" id="ARBA00022950"/>
    </source>
</evidence>
<dbReference type="GO" id="GO:0008233">
    <property type="term" value="F:peptidase activity"/>
    <property type="evidence" value="ECO:0007669"/>
    <property type="project" value="UniProtKB-KW"/>
</dbReference>
<dbReference type="Pfam" id="PF04586">
    <property type="entry name" value="Peptidase_S78"/>
    <property type="match status" value="1"/>
</dbReference>
<dbReference type="InterPro" id="IPR054613">
    <property type="entry name" value="Peptidase_S78_dom"/>
</dbReference>
<sequence length="237" mass="26798">MSNTNNIYERRSSLSSLSAPSLVGEEKRTIEGLAIVYDEESEVMYDWWEDRSFREIVHQGAVTEELLRSSDILALYEHDRKQLLARSTNGSGSLQLTITERGLQYRFEAPNTQLGNDTLELLRRGDLRGSSFLFGVKKGDTRWEELSDGTWLRHIDHFSYIGDVSVVSTPAYPATTASAERSKRALDEERGLPEPTEEPTPEPVQEETTPEEAPEPVARTPLAERALRWADITKSNL</sequence>
<feature type="region of interest" description="Disordered" evidence="6">
    <location>
        <begin position="174"/>
        <end position="225"/>
    </location>
</feature>
<keyword evidence="2 8" id="KW-0645">Protease</keyword>
<dbReference type="EMBL" id="BK015856">
    <property type="protein sequence ID" value="DAD69771.1"/>
    <property type="molecule type" value="Genomic_DNA"/>
</dbReference>
<dbReference type="GO" id="GO:0006508">
    <property type="term" value="P:proteolysis"/>
    <property type="evidence" value="ECO:0007669"/>
    <property type="project" value="UniProtKB-KW"/>
</dbReference>
<dbReference type="NCBIfam" id="TIGR01543">
    <property type="entry name" value="proheadase_HK97"/>
    <property type="match status" value="1"/>
</dbReference>
<organism evidence="8">
    <name type="scientific">Siphoviridae sp. ctfYP22</name>
    <dbReference type="NCBI Taxonomy" id="2827584"/>
    <lineage>
        <taxon>Viruses</taxon>
        <taxon>Duplodnaviria</taxon>
        <taxon>Heunggongvirae</taxon>
        <taxon>Uroviricota</taxon>
        <taxon>Caudoviricetes</taxon>
    </lineage>
</organism>
<dbReference type="GO" id="GO:0046797">
    <property type="term" value="P:viral procapsid maturation"/>
    <property type="evidence" value="ECO:0007669"/>
    <property type="project" value="UniProtKB-KW"/>
</dbReference>
<keyword evidence="5" id="KW-1273">Viral capsid maturation</keyword>